<evidence type="ECO:0000313" key="4">
    <source>
        <dbReference type="Proteomes" id="UP000199181"/>
    </source>
</evidence>
<gene>
    <name evidence="3" type="ORF">SAMN05443639_101564</name>
</gene>
<feature type="compositionally biased region" description="Pro residues" evidence="1">
    <location>
        <begin position="265"/>
        <end position="295"/>
    </location>
</feature>
<evidence type="ECO:0008006" key="5">
    <source>
        <dbReference type="Google" id="ProtNLM"/>
    </source>
</evidence>
<dbReference type="AlphaFoldDB" id="A0A1I0A5U2"/>
<evidence type="ECO:0000256" key="2">
    <source>
        <dbReference type="SAM" id="SignalP"/>
    </source>
</evidence>
<protein>
    <recommendedName>
        <fullName evidence="5">Outer membrane protein beta-barrel domain-containing protein</fullName>
    </recommendedName>
</protein>
<feature type="region of interest" description="Disordered" evidence="1">
    <location>
        <begin position="248"/>
        <end position="297"/>
    </location>
</feature>
<name>A0A1I0A5U2_9BACT</name>
<dbReference type="EMBL" id="FOIJ01000001">
    <property type="protein sequence ID" value="SES89476.1"/>
    <property type="molecule type" value="Genomic_DNA"/>
</dbReference>
<organism evidence="3 4">
    <name type="scientific">Stigmatella erecta</name>
    <dbReference type="NCBI Taxonomy" id="83460"/>
    <lineage>
        <taxon>Bacteria</taxon>
        <taxon>Pseudomonadati</taxon>
        <taxon>Myxococcota</taxon>
        <taxon>Myxococcia</taxon>
        <taxon>Myxococcales</taxon>
        <taxon>Cystobacterineae</taxon>
        <taxon>Archangiaceae</taxon>
        <taxon>Stigmatella</taxon>
    </lineage>
</organism>
<reference evidence="4" key="1">
    <citation type="submission" date="2016-10" db="EMBL/GenBank/DDBJ databases">
        <authorList>
            <person name="Varghese N."/>
            <person name="Submissions S."/>
        </authorList>
    </citation>
    <scope>NUCLEOTIDE SEQUENCE [LARGE SCALE GENOMIC DNA]</scope>
    <source>
        <strain evidence="4">DSM 16858</strain>
    </source>
</reference>
<keyword evidence="2" id="KW-0732">Signal</keyword>
<dbReference type="RefSeq" id="WP_177233457.1">
    <property type="nucleotide sequence ID" value="NZ_FOIJ01000001.1"/>
</dbReference>
<evidence type="ECO:0000313" key="3">
    <source>
        <dbReference type="EMBL" id="SES89476.1"/>
    </source>
</evidence>
<evidence type="ECO:0000256" key="1">
    <source>
        <dbReference type="SAM" id="MobiDB-lite"/>
    </source>
</evidence>
<dbReference type="Proteomes" id="UP000199181">
    <property type="component" value="Unassembled WGS sequence"/>
</dbReference>
<accession>A0A1I0A5U2</accession>
<sequence>MRPVFLLLTALLLPLAAAAAAPEVRFSPTRVVLGEDRLVEVEVRVPPEAGPVQAVASTGTFAEPVAAGGPVRTFRWTPPDIRYPLAAYLVFWVDTPQGPPEATAIRVPLVGRTTLPITTDRGASVEIEIAGQRFGPVQADRRGRARIPVEVPPGEREARVLATRGTLQKTRTVPLEVPPHRPLVALLSPQPMPPEGGWLVVAGEDTGDASTLVLKPLGARVEPAAPAGAYPLYRVTPLPGAQSVSVDIRRRKAKDQARAEAAIGQPPPPPEPPPLPPEPPPPEPPPEPPPAPPSPRKGVALHLLAGGFFAGGANQGPLVALGLSYPLPFWDQRLSLELEAGVRRARLSLDIQDLGQVRSQLVAAPVLVSARLTLLDAAAWALAVRAGGGLLPFQHEVSNTFQEGFEEGKLGSMAFVSVQAAYRFGRFSVFVEPRWEHAPVHTPRLNAKLGGIAAILGVRYEP</sequence>
<feature type="chain" id="PRO_5011548787" description="Outer membrane protein beta-barrel domain-containing protein" evidence="2">
    <location>
        <begin position="20"/>
        <end position="462"/>
    </location>
</feature>
<proteinExistence type="predicted"/>
<keyword evidence="4" id="KW-1185">Reference proteome</keyword>
<feature type="signal peptide" evidence="2">
    <location>
        <begin position="1"/>
        <end position="19"/>
    </location>
</feature>